<dbReference type="InterPro" id="IPR048622">
    <property type="entry name" value="BRSK1_2-like_UBA"/>
</dbReference>
<comment type="caution">
    <text evidence="17">The sequence shown here is derived from an EMBL/GenBank/DDBJ whole genome shotgun (WGS) entry which is preliminary data.</text>
</comment>
<feature type="binding site" evidence="14">
    <location>
        <position position="41"/>
    </location>
    <ligand>
        <name>ATP</name>
        <dbReference type="ChEBI" id="CHEBI:30616"/>
    </ligand>
</feature>
<keyword evidence="5" id="KW-0808">Transferase</keyword>
<evidence type="ECO:0000256" key="3">
    <source>
        <dbReference type="ARBA" id="ARBA00012513"/>
    </source>
</evidence>
<evidence type="ECO:0000256" key="9">
    <source>
        <dbReference type="ARBA" id="ARBA00022840"/>
    </source>
</evidence>
<evidence type="ECO:0000256" key="15">
    <source>
        <dbReference type="SAM" id="MobiDB-lite"/>
    </source>
</evidence>
<evidence type="ECO:0000313" key="18">
    <source>
        <dbReference type="Proteomes" id="UP001150062"/>
    </source>
</evidence>
<evidence type="ECO:0000256" key="14">
    <source>
        <dbReference type="PROSITE-ProRule" id="PRU10141"/>
    </source>
</evidence>
<dbReference type="PROSITE" id="PS00107">
    <property type="entry name" value="PROTEIN_KINASE_ATP"/>
    <property type="match status" value="1"/>
</dbReference>
<evidence type="ECO:0000256" key="10">
    <source>
        <dbReference type="ARBA" id="ARBA00022842"/>
    </source>
</evidence>
<sequence length="702" mass="82771">MSKLIGPFRIGPLIGSGATGKVKLGIHKNTGEQVAIKIVLKRVLRSTDPRESIGRAKIEKEMSILEIMDHPNVLRLIRSFEGPKHLFLVMEYVKGGDLFKWIKNCPVVDHKQALVFFQQLIFGLDYMHKMMVCHRDLKPENLLLDDHLNLKIADFGFCHLMKKGQLINSFCGSPHYASPEVLNRKKFDGRKADVWSCGVILFLLLCGRLPFEAQKTKALFEKVRQGNITFPKNLTILQKDLLKKMLTLDPKRRINLKEIKKHEWFTSNFPEKFIIPSVKPVYKLRVKAQFKEVDPDILKKMYFLGCPFSREELKQLVLHQNQSLEKAFYYLYLKRKKKRKRFWNKITKEKNQKNSKSSKKKHQKRNKKKQSLKKQKNQSLNKTNEKDSMSNNIQIQEVKKKLKSENKKSTLTKELQINLDSPKKNQNNNININYNKNNKNEKRQQKNHENQKKHDNQSPEKKNLSMKKRKIHNSKSDPFITKSNQIEISNQKKQLKKNIDSKGSNQQIKKNPLSKKHSLPDLKKIKHKNKLIKQNSLKNSFKFKTHNQKSNSNSPNNHQNKTKHNPNQNHNQNQNHNHIHNQNHNGEELENSFNKFNIETSDFFKTNKKIYVRINPTEISFKFRKPHIKLLKKLQNAFNTLGFKWKFPHMFLVYASLGNIQIKVKIVQISHSKKWVKFRKKHGSNEEFEKIMEKIIKLMKLF</sequence>
<evidence type="ECO:0000256" key="8">
    <source>
        <dbReference type="ARBA" id="ARBA00022777"/>
    </source>
</evidence>
<protein>
    <recommendedName>
        <fullName evidence="3">non-specific serine/threonine protein kinase</fullName>
        <ecNumber evidence="3">2.7.11.1</ecNumber>
    </recommendedName>
</protein>
<dbReference type="InterPro" id="IPR011009">
    <property type="entry name" value="Kinase-like_dom_sf"/>
</dbReference>
<evidence type="ECO:0000256" key="4">
    <source>
        <dbReference type="ARBA" id="ARBA00022527"/>
    </source>
</evidence>
<feature type="compositionally biased region" description="Low complexity" evidence="15">
    <location>
        <begin position="565"/>
        <end position="584"/>
    </location>
</feature>
<dbReference type="SUPFAM" id="SSF56112">
    <property type="entry name" value="Protein kinase-like (PK-like)"/>
    <property type="match status" value="1"/>
</dbReference>
<comment type="similarity">
    <text evidence="2">Belongs to the protein kinase superfamily. CAMK Ser/Thr protein kinase family. SNF1 subfamily.</text>
</comment>
<evidence type="ECO:0000256" key="12">
    <source>
        <dbReference type="ARBA" id="ARBA00047899"/>
    </source>
</evidence>
<evidence type="ECO:0000256" key="2">
    <source>
        <dbReference type="ARBA" id="ARBA00006234"/>
    </source>
</evidence>
<dbReference type="EMBL" id="JAOAOG010000182">
    <property type="protein sequence ID" value="KAJ6242039.1"/>
    <property type="molecule type" value="Genomic_DNA"/>
</dbReference>
<dbReference type="Pfam" id="PF21115">
    <property type="entry name" value="UBA_BRSK"/>
    <property type="match status" value="1"/>
</dbReference>
<keyword evidence="18" id="KW-1185">Reference proteome</keyword>
<feature type="region of interest" description="Disordered" evidence="15">
    <location>
        <begin position="417"/>
        <end position="585"/>
    </location>
</feature>
<dbReference type="PROSITE" id="PS00108">
    <property type="entry name" value="PROTEIN_KINASE_ST"/>
    <property type="match status" value="1"/>
</dbReference>
<dbReference type="Pfam" id="PF00069">
    <property type="entry name" value="Pkinase"/>
    <property type="match status" value="1"/>
</dbReference>
<feature type="region of interest" description="Disordered" evidence="15">
    <location>
        <begin position="342"/>
        <end position="393"/>
    </location>
</feature>
<keyword evidence="7 14" id="KW-0547">Nucleotide-binding</keyword>
<keyword evidence="6" id="KW-0479">Metal-binding</keyword>
<accession>A0ABQ8YBV7</accession>
<evidence type="ECO:0000256" key="5">
    <source>
        <dbReference type="ARBA" id="ARBA00022679"/>
    </source>
</evidence>
<comment type="catalytic activity">
    <reaction evidence="13">
        <text>L-seryl-[protein] + ATP = O-phospho-L-seryl-[protein] + ADP + H(+)</text>
        <dbReference type="Rhea" id="RHEA:17989"/>
        <dbReference type="Rhea" id="RHEA-COMP:9863"/>
        <dbReference type="Rhea" id="RHEA-COMP:11604"/>
        <dbReference type="ChEBI" id="CHEBI:15378"/>
        <dbReference type="ChEBI" id="CHEBI:29999"/>
        <dbReference type="ChEBI" id="CHEBI:30616"/>
        <dbReference type="ChEBI" id="CHEBI:83421"/>
        <dbReference type="ChEBI" id="CHEBI:456216"/>
        <dbReference type="EC" id="2.7.11.1"/>
    </reaction>
</comment>
<feature type="compositionally biased region" description="Low complexity" evidence="15">
    <location>
        <begin position="424"/>
        <end position="437"/>
    </location>
</feature>
<keyword evidence="10" id="KW-0460">Magnesium</keyword>
<keyword evidence="4" id="KW-0723">Serine/threonine-protein kinase</keyword>
<organism evidence="17 18">
    <name type="scientific">Anaeramoeba flamelloides</name>
    <dbReference type="NCBI Taxonomy" id="1746091"/>
    <lineage>
        <taxon>Eukaryota</taxon>
        <taxon>Metamonada</taxon>
        <taxon>Anaeramoebidae</taxon>
        <taxon>Anaeramoeba</taxon>
    </lineage>
</organism>
<dbReference type="InterPro" id="IPR008271">
    <property type="entry name" value="Ser/Thr_kinase_AS"/>
</dbReference>
<dbReference type="Gene3D" id="1.10.510.10">
    <property type="entry name" value="Transferase(Phosphotransferase) domain 1"/>
    <property type="match status" value="1"/>
</dbReference>
<evidence type="ECO:0000256" key="13">
    <source>
        <dbReference type="ARBA" id="ARBA00048679"/>
    </source>
</evidence>
<keyword evidence="9 14" id="KW-0067">ATP-binding</keyword>
<evidence type="ECO:0000256" key="1">
    <source>
        <dbReference type="ARBA" id="ARBA00001946"/>
    </source>
</evidence>
<proteinExistence type="inferred from homology"/>
<comment type="catalytic activity">
    <reaction evidence="12">
        <text>L-threonyl-[protein] + ATP = O-phospho-L-threonyl-[protein] + ADP + H(+)</text>
        <dbReference type="Rhea" id="RHEA:46608"/>
        <dbReference type="Rhea" id="RHEA-COMP:11060"/>
        <dbReference type="Rhea" id="RHEA-COMP:11605"/>
        <dbReference type="ChEBI" id="CHEBI:15378"/>
        <dbReference type="ChEBI" id="CHEBI:30013"/>
        <dbReference type="ChEBI" id="CHEBI:30616"/>
        <dbReference type="ChEBI" id="CHEBI:61977"/>
        <dbReference type="ChEBI" id="CHEBI:456216"/>
        <dbReference type="EC" id="2.7.11.1"/>
    </reaction>
</comment>
<evidence type="ECO:0000259" key="16">
    <source>
        <dbReference type="PROSITE" id="PS50011"/>
    </source>
</evidence>
<evidence type="ECO:0000313" key="17">
    <source>
        <dbReference type="EMBL" id="KAJ6242039.1"/>
    </source>
</evidence>
<comment type="cofactor">
    <cofactor evidence="1">
        <name>Mg(2+)</name>
        <dbReference type="ChEBI" id="CHEBI:18420"/>
    </cofactor>
</comment>
<feature type="compositionally biased region" description="Basic residues" evidence="15">
    <location>
        <begin position="356"/>
        <end position="376"/>
    </location>
</feature>
<gene>
    <name evidence="17" type="ORF">M0813_22811</name>
</gene>
<dbReference type="Proteomes" id="UP001150062">
    <property type="component" value="Unassembled WGS sequence"/>
</dbReference>
<name>A0ABQ8YBV7_9EUKA</name>
<feature type="compositionally biased region" description="Basic residues" evidence="15">
    <location>
        <begin position="464"/>
        <end position="473"/>
    </location>
</feature>
<dbReference type="SMART" id="SM00220">
    <property type="entry name" value="S_TKc"/>
    <property type="match status" value="1"/>
</dbReference>
<dbReference type="PANTHER" id="PTHR24346:SF82">
    <property type="entry name" value="KP78A-RELATED"/>
    <property type="match status" value="1"/>
</dbReference>
<dbReference type="PROSITE" id="PS50011">
    <property type="entry name" value="PROTEIN_KINASE_DOM"/>
    <property type="match status" value="1"/>
</dbReference>
<keyword evidence="8 17" id="KW-0418">Kinase</keyword>
<feature type="domain" description="Protein kinase" evidence="16">
    <location>
        <begin position="8"/>
        <end position="265"/>
    </location>
</feature>
<evidence type="ECO:0000256" key="11">
    <source>
        <dbReference type="ARBA" id="ARBA00022902"/>
    </source>
</evidence>
<evidence type="ECO:0000256" key="7">
    <source>
        <dbReference type="ARBA" id="ARBA00022741"/>
    </source>
</evidence>
<dbReference type="EC" id="2.7.11.1" evidence="3"/>
<evidence type="ECO:0000256" key="6">
    <source>
        <dbReference type="ARBA" id="ARBA00022723"/>
    </source>
</evidence>
<dbReference type="GO" id="GO:0016301">
    <property type="term" value="F:kinase activity"/>
    <property type="evidence" value="ECO:0007669"/>
    <property type="project" value="UniProtKB-KW"/>
</dbReference>
<feature type="compositionally biased region" description="Polar residues" evidence="15">
    <location>
        <begin position="481"/>
        <end position="492"/>
    </location>
</feature>
<keyword evidence="11" id="KW-0524">Neurogenesis</keyword>
<dbReference type="InterPro" id="IPR000719">
    <property type="entry name" value="Prot_kinase_dom"/>
</dbReference>
<dbReference type="PANTHER" id="PTHR24346">
    <property type="entry name" value="MAP/MICROTUBULE AFFINITY-REGULATING KINASE"/>
    <property type="match status" value="1"/>
</dbReference>
<reference evidence="17" key="1">
    <citation type="submission" date="2022-08" db="EMBL/GenBank/DDBJ databases">
        <title>Novel sulfate-reducing endosymbionts in the free-living metamonad Anaeramoeba.</title>
        <authorList>
            <person name="Jerlstrom-Hultqvist J."/>
            <person name="Cepicka I."/>
            <person name="Gallot-Lavallee L."/>
            <person name="Salas-Leiva D."/>
            <person name="Curtis B.A."/>
            <person name="Zahonova K."/>
            <person name="Pipaliya S."/>
            <person name="Dacks J."/>
            <person name="Roger A.J."/>
        </authorList>
    </citation>
    <scope>NUCLEOTIDE SEQUENCE</scope>
    <source>
        <strain evidence="17">Schooner1</strain>
    </source>
</reference>
<dbReference type="InterPro" id="IPR017441">
    <property type="entry name" value="Protein_kinase_ATP_BS"/>
</dbReference>
<feature type="compositionally biased region" description="Basic and acidic residues" evidence="15">
    <location>
        <begin position="438"/>
        <end position="463"/>
    </location>
</feature>